<dbReference type="SUPFAM" id="SSF55781">
    <property type="entry name" value="GAF domain-like"/>
    <property type="match status" value="2"/>
</dbReference>
<dbReference type="InterPro" id="IPR035965">
    <property type="entry name" value="PAS-like_dom_sf"/>
</dbReference>
<dbReference type="GO" id="GO:0006355">
    <property type="term" value="P:regulation of DNA-templated transcription"/>
    <property type="evidence" value="ECO:0007669"/>
    <property type="project" value="InterPro"/>
</dbReference>
<accession>A0AAV3T1A9</accession>
<dbReference type="Pfam" id="PF02518">
    <property type="entry name" value="HATPase_c"/>
    <property type="match status" value="1"/>
</dbReference>
<dbReference type="GeneID" id="68573507"/>
<evidence type="ECO:0000313" key="10">
    <source>
        <dbReference type="EMBL" id="GAA0654886.1"/>
    </source>
</evidence>
<gene>
    <name evidence="10" type="ORF">GCM10009019_18160</name>
</gene>
<dbReference type="PANTHER" id="PTHR43711">
    <property type="entry name" value="TWO-COMPONENT HISTIDINE KINASE"/>
    <property type="match status" value="1"/>
</dbReference>
<keyword evidence="11" id="KW-1185">Reference proteome</keyword>
<comment type="catalytic activity">
    <reaction evidence="1">
        <text>ATP + protein L-histidine = ADP + protein N-phospho-L-histidine.</text>
        <dbReference type="EC" id="2.7.13.3"/>
    </reaction>
</comment>
<dbReference type="PROSITE" id="PS50109">
    <property type="entry name" value="HIS_KIN"/>
    <property type="match status" value="1"/>
</dbReference>
<keyword evidence="3" id="KW-0597">Phosphoprotein</keyword>
<feature type="domain" description="PAS" evidence="9">
    <location>
        <begin position="114"/>
        <end position="185"/>
    </location>
</feature>
<dbReference type="AlphaFoldDB" id="A0AAV3T1A9"/>
<dbReference type="InterPro" id="IPR003594">
    <property type="entry name" value="HATPase_dom"/>
</dbReference>
<dbReference type="Pfam" id="PF00989">
    <property type="entry name" value="PAS"/>
    <property type="match status" value="1"/>
</dbReference>
<dbReference type="PROSITE" id="PS50112">
    <property type="entry name" value="PAS"/>
    <property type="match status" value="1"/>
</dbReference>
<dbReference type="InterPro" id="IPR003661">
    <property type="entry name" value="HisK_dim/P_dom"/>
</dbReference>
<evidence type="ECO:0000259" key="8">
    <source>
        <dbReference type="PROSITE" id="PS50109"/>
    </source>
</evidence>
<dbReference type="Pfam" id="PF13185">
    <property type="entry name" value="GAF_2"/>
    <property type="match status" value="2"/>
</dbReference>
<keyword evidence="4" id="KW-0808">Transferase</keyword>
<dbReference type="Proteomes" id="UP001500194">
    <property type="component" value="Unassembled WGS sequence"/>
</dbReference>
<dbReference type="SUPFAM" id="SSF55785">
    <property type="entry name" value="PYP-like sensor domain (PAS domain)"/>
    <property type="match status" value="1"/>
</dbReference>
<dbReference type="Gene3D" id="3.30.565.10">
    <property type="entry name" value="Histidine kinase-like ATPase, C-terminal domain"/>
    <property type="match status" value="1"/>
</dbReference>
<dbReference type="InterPro" id="IPR013767">
    <property type="entry name" value="PAS_fold"/>
</dbReference>
<dbReference type="Pfam" id="PF00512">
    <property type="entry name" value="HisKA"/>
    <property type="match status" value="1"/>
</dbReference>
<evidence type="ECO:0000256" key="2">
    <source>
        <dbReference type="ARBA" id="ARBA00012438"/>
    </source>
</evidence>
<dbReference type="SMART" id="SM00065">
    <property type="entry name" value="GAF"/>
    <property type="match status" value="2"/>
</dbReference>
<evidence type="ECO:0000256" key="5">
    <source>
        <dbReference type="ARBA" id="ARBA00022777"/>
    </source>
</evidence>
<dbReference type="CDD" id="cd00082">
    <property type="entry name" value="HisKA"/>
    <property type="match status" value="1"/>
</dbReference>
<dbReference type="PRINTS" id="PR00344">
    <property type="entry name" value="BCTRLSENSOR"/>
</dbReference>
<dbReference type="Gene3D" id="3.30.450.20">
    <property type="entry name" value="PAS domain"/>
    <property type="match status" value="1"/>
</dbReference>
<keyword evidence="6" id="KW-0902">Two-component regulatory system</keyword>
<dbReference type="InterPro" id="IPR004358">
    <property type="entry name" value="Sig_transdc_His_kin-like_C"/>
</dbReference>
<dbReference type="Gene3D" id="1.10.287.130">
    <property type="match status" value="1"/>
</dbReference>
<dbReference type="SMART" id="SM00387">
    <property type="entry name" value="HATPase_c"/>
    <property type="match status" value="1"/>
</dbReference>
<dbReference type="NCBIfam" id="TIGR00229">
    <property type="entry name" value="sensory_box"/>
    <property type="match status" value="1"/>
</dbReference>
<dbReference type="InterPro" id="IPR036097">
    <property type="entry name" value="HisK_dim/P_sf"/>
</dbReference>
<sequence length="768" mass="82191">MAVSRVVALAPDHHRNALADALTAYDATVVSDADAALDALDPSVRAVVCHAAAADWERVVAAADDARGVAAIVLTDGDPSPDEVAAANATPVYAGADWDWTRTLADALPDDPGDAEDYTRFIEEAPVPIVVTDADGIVRRANTATADLFGYDDPARIVGNPATAPVHPRDRDRATERMRRVLDDRTSAPTTALTFRDRDGDPLRVLAATAPATLDGEPAARTILLPDESYETRRELAESREKIAAIHEVAVELEGATTVSEVCERTVRAAEDILDLDLSVIDSVRDGHFEVEYASEKLPEDNLTHMPSDAGLLGTAYQAGETIITDRVSESDDADPQGPYESALSVPMGEWGAFQAVALEPNAFDESDEELAEILVSHAHVAVERIERQQDLRERERAFSALHDATREMANATTEREVLERAVAAAVETLEMPLAGALRHDTDARCLRPEVMTDEGRDLVGDHPPLREGESLAYDVFASGEPGVYNDLSAAAGRANPDTPLGSELILPLGDFGVLIFGSRERNAFDGVAVTTGRVLAANTTTVLDRVAREAEVAAERERLDEFASIVAHDLRNPLNTASGFLELARETGEDEPLERVAESLERMDRLIEDVLTLARQGTLAGDQTAVVLADAAREAWQVTPEDAGTLVTPDESVVVSADRERLLELLGNLFENARTHAGPDATVTVGALPDDDGFFVADDGPGVPPSKRGRVFEHGYSTSDAGTGFGLSIVESIADAHGWRVELTESESGGARFEFRGVTSAATRDGA</sequence>
<dbReference type="Gene3D" id="3.30.450.40">
    <property type="match status" value="2"/>
</dbReference>
<evidence type="ECO:0000256" key="7">
    <source>
        <dbReference type="SAM" id="Coils"/>
    </source>
</evidence>
<evidence type="ECO:0000259" key="9">
    <source>
        <dbReference type="PROSITE" id="PS50112"/>
    </source>
</evidence>
<dbReference type="InterPro" id="IPR005467">
    <property type="entry name" value="His_kinase_dom"/>
</dbReference>
<dbReference type="SUPFAM" id="SSF55874">
    <property type="entry name" value="ATPase domain of HSP90 chaperone/DNA topoisomerase II/histidine kinase"/>
    <property type="match status" value="1"/>
</dbReference>
<dbReference type="InterPro" id="IPR036890">
    <property type="entry name" value="HATPase_C_sf"/>
</dbReference>
<proteinExistence type="predicted"/>
<keyword evidence="7" id="KW-0175">Coiled coil</keyword>
<dbReference type="GO" id="GO:0000155">
    <property type="term" value="F:phosphorelay sensor kinase activity"/>
    <property type="evidence" value="ECO:0007669"/>
    <property type="project" value="InterPro"/>
</dbReference>
<organism evidence="10 11">
    <name type="scientific">Salarchaeum japonicum</name>
    <dbReference type="NCBI Taxonomy" id="555573"/>
    <lineage>
        <taxon>Archaea</taxon>
        <taxon>Methanobacteriati</taxon>
        <taxon>Methanobacteriota</taxon>
        <taxon>Stenosarchaea group</taxon>
        <taxon>Halobacteria</taxon>
        <taxon>Halobacteriales</taxon>
        <taxon>Halobacteriaceae</taxon>
    </lineage>
</organism>
<dbReference type="PANTHER" id="PTHR43711:SF1">
    <property type="entry name" value="HISTIDINE KINASE 1"/>
    <property type="match status" value="1"/>
</dbReference>
<evidence type="ECO:0000313" key="11">
    <source>
        <dbReference type="Proteomes" id="UP001500194"/>
    </source>
</evidence>
<dbReference type="InterPro" id="IPR050736">
    <property type="entry name" value="Sensor_HK_Regulatory"/>
</dbReference>
<dbReference type="SMART" id="SM00388">
    <property type="entry name" value="HisKA"/>
    <property type="match status" value="1"/>
</dbReference>
<name>A0AAV3T1A9_9EURY</name>
<dbReference type="RefSeq" id="WP_227260331.1">
    <property type="nucleotide sequence ID" value="NZ_BAAADU010000002.1"/>
</dbReference>
<dbReference type="SUPFAM" id="SSF47384">
    <property type="entry name" value="Homodimeric domain of signal transducing histidine kinase"/>
    <property type="match status" value="1"/>
</dbReference>
<feature type="coiled-coil region" evidence="7">
    <location>
        <begin position="402"/>
        <end position="429"/>
    </location>
</feature>
<dbReference type="InterPro" id="IPR003018">
    <property type="entry name" value="GAF"/>
</dbReference>
<evidence type="ECO:0000256" key="3">
    <source>
        <dbReference type="ARBA" id="ARBA00022553"/>
    </source>
</evidence>
<dbReference type="InterPro" id="IPR000014">
    <property type="entry name" value="PAS"/>
</dbReference>
<comment type="caution">
    <text evidence="10">The sequence shown here is derived from an EMBL/GenBank/DDBJ whole genome shotgun (WGS) entry which is preliminary data.</text>
</comment>
<evidence type="ECO:0000256" key="1">
    <source>
        <dbReference type="ARBA" id="ARBA00000085"/>
    </source>
</evidence>
<evidence type="ECO:0000256" key="4">
    <source>
        <dbReference type="ARBA" id="ARBA00022679"/>
    </source>
</evidence>
<dbReference type="SMART" id="SM00091">
    <property type="entry name" value="PAS"/>
    <property type="match status" value="1"/>
</dbReference>
<dbReference type="EMBL" id="BAAADU010000002">
    <property type="protein sequence ID" value="GAA0654886.1"/>
    <property type="molecule type" value="Genomic_DNA"/>
</dbReference>
<feature type="domain" description="Histidine kinase" evidence="8">
    <location>
        <begin position="566"/>
        <end position="762"/>
    </location>
</feature>
<reference evidence="10 11" key="1">
    <citation type="journal article" date="2019" name="Int. J. Syst. Evol. Microbiol.">
        <title>The Global Catalogue of Microorganisms (GCM) 10K type strain sequencing project: providing services to taxonomists for standard genome sequencing and annotation.</title>
        <authorList>
            <consortium name="The Broad Institute Genomics Platform"/>
            <consortium name="The Broad Institute Genome Sequencing Center for Infectious Disease"/>
            <person name="Wu L."/>
            <person name="Ma J."/>
        </authorList>
    </citation>
    <scope>NUCLEOTIDE SEQUENCE [LARGE SCALE GENOMIC DNA]</scope>
    <source>
        <strain evidence="10 11">JCM 16327</strain>
    </source>
</reference>
<keyword evidence="5" id="KW-0418">Kinase</keyword>
<dbReference type="CDD" id="cd00130">
    <property type="entry name" value="PAS"/>
    <property type="match status" value="1"/>
</dbReference>
<dbReference type="InterPro" id="IPR029016">
    <property type="entry name" value="GAF-like_dom_sf"/>
</dbReference>
<dbReference type="EC" id="2.7.13.3" evidence="2"/>
<protein>
    <recommendedName>
        <fullName evidence="2">histidine kinase</fullName>
        <ecNumber evidence="2">2.7.13.3</ecNumber>
    </recommendedName>
</protein>
<evidence type="ECO:0000256" key="6">
    <source>
        <dbReference type="ARBA" id="ARBA00023012"/>
    </source>
</evidence>